<name>A0A830HBP6_9CHLO</name>
<evidence type="ECO:0000313" key="3">
    <source>
        <dbReference type="EMBL" id="GHP04168.1"/>
    </source>
</evidence>
<dbReference type="InterPro" id="IPR004045">
    <property type="entry name" value="Glutathione_S-Trfase_N"/>
</dbReference>
<feature type="compositionally biased region" description="Low complexity" evidence="1">
    <location>
        <begin position="18"/>
        <end position="49"/>
    </location>
</feature>
<dbReference type="EMBL" id="BNJQ01000007">
    <property type="protein sequence ID" value="GHP04168.1"/>
    <property type="molecule type" value="Genomic_DNA"/>
</dbReference>
<feature type="compositionally biased region" description="Polar residues" evidence="1">
    <location>
        <begin position="836"/>
        <end position="850"/>
    </location>
</feature>
<protein>
    <recommendedName>
        <fullName evidence="2">GST N-terminal domain-containing protein</fullName>
    </recommendedName>
</protein>
<dbReference type="InterPro" id="IPR050983">
    <property type="entry name" value="GST_Omega/HSP26"/>
</dbReference>
<feature type="compositionally biased region" description="Basic and acidic residues" evidence="1">
    <location>
        <begin position="863"/>
        <end position="872"/>
    </location>
</feature>
<sequence length="929" mass="98172">MRGGGVRVAPSSSDPEYSNASLEAASSSSSLQAASTSTSSTSTPAGAISEDVVSAQGGGRGVKAASLLKGKGGAGNGALVAASKSFLEDRRKNGEENHGAQTPAWTRAAWQAAEGKQRRREDEDRAYLEAVGAYEPRWEAADEAPQSPPKPNAPRLAVIAVRASYGHGSGIDGTCPKGPVMPYCIHCTRLSLILCEADVPVELVLLDDATFRDGWFKTAYPKLQTPAMQGTPGGLESSEWVGDFASLLDRAKEQNPRVGAMTEQRGPASVEDVKRLGDRLKYALIGIRLIGTKTTRGKEFLSECLSTAGLDFTTPDDLLRDMVVTAALEAVHEIDALITSTPGAFLGGDKPDIADVFLAPMLLYTHNLLESGIAALPQQPCGFAQLGGASVLSYLDAWTQRPSWFTSFRTTSMVNAALLRPLVSRLVDLAPDAYSTEEMAVCLTVLRRKDPVYAQAIQSRGLQCTIPDATDDASTSQKPVSDMALCEPEDDPLWPFPLPPPPLITPPMPGVPRKAVLSHRASYGAGAVVDGESPLGPLVPFCPYCMRLGLILAEARVPFETYMIDSTNKASWFLEAFPAGTTPAIQGTPGGTSTGEWVGEFETILKNASDQNPQVAAVARVRNTALTVERVQALGGAMSYGLWLTLVAESTCESASGFIAFTRGGAGLEEVSGESGASLRDRAIEGALSALREAESAVSSCAGPFLAGDAPDLVDVYLSSMLHFSRICLEIGLHKLPQGACSLADLGCPSLQRYLEAWVKRDSWGYSYKSTSLDENSAASARVAADMIATSAPDVCGEDVMYPVMCRARRRDSAYQKAIRAVLMPTMPTDMGDVASMTSKEAPTSESDATSSKKESVSLSSDTRTESNDKASSKSLATAPVVGVPVPLDAASRNSGEQASVSGAVSAKKVLKRRKSMKSKSKTNAAICI</sequence>
<feature type="compositionally biased region" description="Basic and acidic residues" evidence="1">
    <location>
        <begin position="115"/>
        <end position="124"/>
    </location>
</feature>
<dbReference type="GO" id="GO:0005737">
    <property type="term" value="C:cytoplasm"/>
    <property type="evidence" value="ECO:0007669"/>
    <property type="project" value="TreeGrafter"/>
</dbReference>
<feature type="region of interest" description="Disordered" evidence="1">
    <location>
        <begin position="91"/>
        <end position="124"/>
    </location>
</feature>
<feature type="domain" description="GST N-terminal" evidence="2">
    <location>
        <begin position="541"/>
        <end position="605"/>
    </location>
</feature>
<dbReference type="InterPro" id="IPR036282">
    <property type="entry name" value="Glutathione-S-Trfase_C_sf"/>
</dbReference>
<organism evidence="3 4">
    <name type="scientific">Pycnococcus provasolii</name>
    <dbReference type="NCBI Taxonomy" id="41880"/>
    <lineage>
        <taxon>Eukaryota</taxon>
        <taxon>Viridiplantae</taxon>
        <taxon>Chlorophyta</taxon>
        <taxon>Pseudoscourfieldiophyceae</taxon>
        <taxon>Pseudoscourfieldiales</taxon>
        <taxon>Pycnococcaceae</taxon>
        <taxon>Pycnococcus</taxon>
    </lineage>
</organism>
<dbReference type="Proteomes" id="UP000660262">
    <property type="component" value="Unassembled WGS sequence"/>
</dbReference>
<gene>
    <name evidence="3" type="ORF">PPROV_000292200</name>
</gene>
<feature type="compositionally biased region" description="Basic residues" evidence="1">
    <location>
        <begin position="909"/>
        <end position="921"/>
    </location>
</feature>
<accession>A0A830HBP6</accession>
<reference evidence="3" key="1">
    <citation type="submission" date="2020-10" db="EMBL/GenBank/DDBJ databases">
        <title>Unveiling of a novel bifunctional photoreceptor, Dualchrome1, isolated from a cosmopolitan green alga.</title>
        <authorList>
            <person name="Suzuki S."/>
            <person name="Kawachi M."/>
        </authorList>
    </citation>
    <scope>NUCLEOTIDE SEQUENCE</scope>
    <source>
        <strain evidence="3">NIES 2893</strain>
    </source>
</reference>
<feature type="region of interest" description="Disordered" evidence="1">
    <location>
        <begin position="1"/>
        <end position="77"/>
    </location>
</feature>
<dbReference type="OrthoDB" id="1935530at2759"/>
<dbReference type="SUPFAM" id="SSF47616">
    <property type="entry name" value="GST C-terminal domain-like"/>
    <property type="match status" value="1"/>
</dbReference>
<proteinExistence type="predicted"/>
<evidence type="ECO:0000259" key="2">
    <source>
        <dbReference type="Pfam" id="PF13409"/>
    </source>
</evidence>
<dbReference type="PANTHER" id="PTHR43968">
    <property type="match status" value="1"/>
</dbReference>
<keyword evidence="4" id="KW-1185">Reference proteome</keyword>
<dbReference type="Pfam" id="PF13409">
    <property type="entry name" value="GST_N_2"/>
    <property type="match status" value="1"/>
</dbReference>
<dbReference type="PANTHER" id="PTHR43968:SF6">
    <property type="entry name" value="GLUTATHIONE S-TRANSFERASE OMEGA"/>
    <property type="match status" value="1"/>
</dbReference>
<dbReference type="AlphaFoldDB" id="A0A830HBP6"/>
<feature type="compositionally biased region" description="Polar residues" evidence="1">
    <location>
        <begin position="892"/>
        <end position="903"/>
    </location>
</feature>
<evidence type="ECO:0000256" key="1">
    <source>
        <dbReference type="SAM" id="MobiDB-lite"/>
    </source>
</evidence>
<dbReference type="InterPro" id="IPR036249">
    <property type="entry name" value="Thioredoxin-like_sf"/>
</dbReference>
<feature type="region of interest" description="Disordered" evidence="1">
    <location>
        <begin position="829"/>
        <end position="929"/>
    </location>
</feature>
<evidence type="ECO:0000313" key="4">
    <source>
        <dbReference type="Proteomes" id="UP000660262"/>
    </source>
</evidence>
<dbReference type="SUPFAM" id="SSF52833">
    <property type="entry name" value="Thioredoxin-like"/>
    <property type="match status" value="1"/>
</dbReference>
<comment type="caution">
    <text evidence="3">The sequence shown here is derived from an EMBL/GenBank/DDBJ whole genome shotgun (WGS) entry which is preliminary data.</text>
</comment>
<dbReference type="Gene3D" id="3.40.30.10">
    <property type="entry name" value="Glutaredoxin"/>
    <property type="match status" value="1"/>
</dbReference>